<dbReference type="EMBL" id="JASBNA010000034">
    <property type="protein sequence ID" value="KAK7682747.1"/>
    <property type="molecule type" value="Genomic_DNA"/>
</dbReference>
<dbReference type="Pfam" id="PF24990">
    <property type="entry name" value="PAS_13"/>
    <property type="match status" value="1"/>
</dbReference>
<keyword evidence="5" id="KW-0539">Nucleus</keyword>
<reference evidence="7 8" key="1">
    <citation type="submission" date="2022-09" db="EMBL/GenBank/DDBJ databases">
        <authorList>
            <person name="Palmer J.M."/>
        </authorList>
    </citation>
    <scope>NUCLEOTIDE SEQUENCE [LARGE SCALE GENOMIC DNA]</scope>
    <source>
        <strain evidence="7 8">DSM 7382</strain>
    </source>
</reference>
<sequence length="130" mass="14737">MAIPACLWRRTGEIYKANREFAELVGVDGYMLRDGRLCIYELMAEDSAVNYWEKYGHVAFDSNQKAVLTSCVLRFKPALPTHGSTSPTTVRGRESEGKPEERFISCCFSFTIRRDPYGIPTLIVGNFIKC</sequence>
<evidence type="ECO:0000313" key="8">
    <source>
        <dbReference type="Proteomes" id="UP001385951"/>
    </source>
</evidence>
<accession>A0AAW0FRN6</accession>
<dbReference type="PANTHER" id="PTHR31986:SF7">
    <property type="entry name" value="REGULATOR OF DRUG SENSITIVITY 2"/>
    <property type="match status" value="1"/>
</dbReference>
<keyword evidence="3" id="KW-0805">Transcription regulation</keyword>
<dbReference type="InterPro" id="IPR053045">
    <property type="entry name" value="Zinc_cluster_trans_reg"/>
</dbReference>
<evidence type="ECO:0000256" key="1">
    <source>
        <dbReference type="ARBA" id="ARBA00004123"/>
    </source>
</evidence>
<dbReference type="Proteomes" id="UP001385951">
    <property type="component" value="Unassembled WGS sequence"/>
</dbReference>
<comment type="caution">
    <text evidence="7">The sequence shown here is derived from an EMBL/GenBank/DDBJ whole genome shotgun (WGS) entry which is preliminary data.</text>
</comment>
<dbReference type="GO" id="GO:0005634">
    <property type="term" value="C:nucleus"/>
    <property type="evidence" value="ECO:0007669"/>
    <property type="project" value="UniProtKB-SubCell"/>
</dbReference>
<evidence type="ECO:0000256" key="5">
    <source>
        <dbReference type="ARBA" id="ARBA00023242"/>
    </source>
</evidence>
<evidence type="ECO:0000256" key="3">
    <source>
        <dbReference type="ARBA" id="ARBA00023015"/>
    </source>
</evidence>
<proteinExistence type="predicted"/>
<keyword evidence="2" id="KW-0479">Metal-binding</keyword>
<organism evidence="7 8">
    <name type="scientific">Cerrena zonata</name>
    <dbReference type="NCBI Taxonomy" id="2478898"/>
    <lineage>
        <taxon>Eukaryota</taxon>
        <taxon>Fungi</taxon>
        <taxon>Dikarya</taxon>
        <taxon>Basidiomycota</taxon>
        <taxon>Agaricomycotina</taxon>
        <taxon>Agaricomycetes</taxon>
        <taxon>Polyporales</taxon>
        <taxon>Cerrenaceae</taxon>
        <taxon>Cerrena</taxon>
    </lineage>
</organism>
<evidence type="ECO:0000256" key="2">
    <source>
        <dbReference type="ARBA" id="ARBA00022723"/>
    </source>
</evidence>
<keyword evidence="8" id="KW-1185">Reference proteome</keyword>
<evidence type="ECO:0000313" key="7">
    <source>
        <dbReference type="EMBL" id="KAK7682747.1"/>
    </source>
</evidence>
<gene>
    <name evidence="7" type="ORF">QCA50_014130</name>
</gene>
<dbReference type="PANTHER" id="PTHR31986">
    <property type="entry name" value="REGULATOR OF DRUG SENSITIVITY 2"/>
    <property type="match status" value="1"/>
</dbReference>
<dbReference type="GO" id="GO:0000977">
    <property type="term" value="F:RNA polymerase II transcription regulatory region sequence-specific DNA binding"/>
    <property type="evidence" value="ECO:0007669"/>
    <property type="project" value="TreeGrafter"/>
</dbReference>
<dbReference type="AlphaFoldDB" id="A0AAW0FRN6"/>
<name>A0AAW0FRN6_9APHY</name>
<feature type="domain" description="ERT1/acuK family PAS" evidence="6">
    <location>
        <begin position="4"/>
        <end position="128"/>
    </location>
</feature>
<protein>
    <recommendedName>
        <fullName evidence="6">ERT1/acuK family PAS domain-containing protein</fullName>
    </recommendedName>
</protein>
<keyword evidence="4" id="KW-0804">Transcription</keyword>
<dbReference type="InterPro" id="IPR056751">
    <property type="entry name" value="PAS_13"/>
</dbReference>
<evidence type="ECO:0000259" key="6">
    <source>
        <dbReference type="Pfam" id="PF24990"/>
    </source>
</evidence>
<comment type="subcellular location">
    <subcellularLocation>
        <location evidence="1">Nucleus</location>
    </subcellularLocation>
</comment>
<dbReference type="GO" id="GO:0046872">
    <property type="term" value="F:metal ion binding"/>
    <property type="evidence" value="ECO:0007669"/>
    <property type="project" value="UniProtKB-KW"/>
</dbReference>
<evidence type="ECO:0000256" key="4">
    <source>
        <dbReference type="ARBA" id="ARBA00023163"/>
    </source>
</evidence>